<feature type="compositionally biased region" description="Polar residues" evidence="1">
    <location>
        <begin position="514"/>
        <end position="525"/>
    </location>
</feature>
<dbReference type="SUPFAM" id="SSF51445">
    <property type="entry name" value="(Trans)glycosidases"/>
    <property type="match status" value="1"/>
</dbReference>
<feature type="region of interest" description="Disordered" evidence="1">
    <location>
        <begin position="511"/>
        <end position="546"/>
    </location>
</feature>
<feature type="region of interest" description="Disordered" evidence="1">
    <location>
        <begin position="615"/>
        <end position="723"/>
    </location>
</feature>
<feature type="compositionally biased region" description="Low complexity" evidence="1">
    <location>
        <begin position="678"/>
        <end position="695"/>
    </location>
</feature>
<dbReference type="AlphaFoldDB" id="A0A7J7LYT3"/>
<protein>
    <submittedName>
        <fullName evidence="3">Uncharacterized protein</fullName>
    </submittedName>
</protein>
<feature type="compositionally biased region" description="Pro residues" evidence="1">
    <location>
        <begin position="625"/>
        <end position="644"/>
    </location>
</feature>
<dbReference type="PANTHER" id="PTHR12460">
    <property type="entry name" value="CYCLIN-DEPENDENT KINASE INHIBITOR-RELATED PROTEIN"/>
    <property type="match status" value="1"/>
</dbReference>
<comment type="caution">
    <text evidence="3">The sequence shown here is derived from an EMBL/GenBank/DDBJ whole genome shotgun (WGS) entry which is preliminary data.</text>
</comment>
<feature type="signal peptide" evidence="2">
    <location>
        <begin position="1"/>
        <end position="21"/>
    </location>
</feature>
<feature type="compositionally biased region" description="Polar residues" evidence="1">
    <location>
        <begin position="536"/>
        <end position="546"/>
    </location>
</feature>
<keyword evidence="4" id="KW-1185">Reference proteome</keyword>
<organism evidence="3 4">
    <name type="scientific">Kingdonia uniflora</name>
    <dbReference type="NCBI Taxonomy" id="39325"/>
    <lineage>
        <taxon>Eukaryota</taxon>
        <taxon>Viridiplantae</taxon>
        <taxon>Streptophyta</taxon>
        <taxon>Embryophyta</taxon>
        <taxon>Tracheophyta</taxon>
        <taxon>Spermatophyta</taxon>
        <taxon>Magnoliopsida</taxon>
        <taxon>Ranunculales</taxon>
        <taxon>Circaeasteraceae</taxon>
        <taxon>Kingdonia</taxon>
    </lineage>
</organism>
<feature type="compositionally biased region" description="Polar residues" evidence="1">
    <location>
        <begin position="696"/>
        <end position="717"/>
    </location>
</feature>
<keyword evidence="2" id="KW-0732">Signal</keyword>
<reference evidence="3 4" key="1">
    <citation type="journal article" date="2020" name="IScience">
        <title>Genome Sequencing of the Endangered Kingdonia uniflora (Circaeasteraceae, Ranunculales) Reveals Potential Mechanisms of Evolutionary Specialization.</title>
        <authorList>
            <person name="Sun Y."/>
            <person name="Deng T."/>
            <person name="Zhang A."/>
            <person name="Moore M.J."/>
            <person name="Landis J.B."/>
            <person name="Lin N."/>
            <person name="Zhang H."/>
            <person name="Zhang X."/>
            <person name="Huang J."/>
            <person name="Zhang X."/>
            <person name="Sun H."/>
            <person name="Wang H."/>
        </authorList>
    </citation>
    <scope>NUCLEOTIDE SEQUENCE [LARGE SCALE GENOMIC DNA]</scope>
    <source>
        <strain evidence="3">TB1705</strain>
        <tissue evidence="3">Leaf</tissue>
    </source>
</reference>
<feature type="compositionally biased region" description="Low complexity" evidence="1">
    <location>
        <begin position="645"/>
        <end position="655"/>
    </location>
</feature>
<proteinExistence type="predicted"/>
<gene>
    <name evidence="3" type="ORF">GIB67_006746</name>
</gene>
<evidence type="ECO:0000313" key="3">
    <source>
        <dbReference type="EMBL" id="KAF6147773.1"/>
    </source>
</evidence>
<sequence>MASQSSVVTLLLLSLVVACNAGGIAIYWGQNGNEGTLAETCVTGNYAFVNVAFLPIFGNGQTPVLNLAGHCDPSINGCTGLSSDIKACQANLHWDDLARYLKGYNKRGKKVYLTAAPQCPFPDAWIGDALKTGFFDYVWVHIWDERKVFGSRGQSLKDQMTGKDVPISENNGKSSNPIKILKKDAHSMRIKLAVGGMPEKIIIGLQSVHEEHFKENTALTKCKAAVRRVGQMEKVVNDACTQGNQQASPLGSDLLVQEKMLRECVQQLENIETIRVTLVKHLQEAVQDQESKLELVRTQLQASVPTRLERILGSFLCEEPSDWGSCSFLNGSQCAWKGGGFTVLRIMRTKYCVVRGFIWRFRTEELYGQVSFVGVQLANEYTKDYKWTNFVEGSMLQFQEGHLYLDRQQHESPFLHDVWCDKKSLTEVAHAQIDQASNMRQRLTTSLVPLPTPSITSTHQPPLPQPLTSFTPIVSLPAPSITIATTITPQPPLPQPLASFTSLATEASGRVVEPSSNNIQTSRTITQPPLPQPLTSFATSKPSFSTEDAQKKSAAAAVAAKLAAMTASAQMLTSVFSSFAAEEAAAAACMNAGGFSLFSPEKRQKLEKPVLVTESGNSTYYPNQFSPPPPPLPPPRPTPPPPVNPYVQSPLPYGYGPTGLPPPPPPPLSTHMVMNLEQPQQQPQQPQQQHQQHQPSTAGYYQTQGVGFYGQSLQQQTPPLPRQ</sequence>
<dbReference type="InterPro" id="IPR017853">
    <property type="entry name" value="GH"/>
</dbReference>
<evidence type="ECO:0000313" key="4">
    <source>
        <dbReference type="Proteomes" id="UP000541444"/>
    </source>
</evidence>
<dbReference type="Gene3D" id="3.20.20.80">
    <property type="entry name" value="Glycosidases"/>
    <property type="match status" value="2"/>
</dbReference>
<dbReference type="GO" id="GO:0000993">
    <property type="term" value="F:RNA polymerase II complex binding"/>
    <property type="evidence" value="ECO:0007669"/>
    <property type="project" value="TreeGrafter"/>
</dbReference>
<evidence type="ECO:0000256" key="2">
    <source>
        <dbReference type="SAM" id="SignalP"/>
    </source>
</evidence>
<feature type="compositionally biased region" description="Pro residues" evidence="1">
    <location>
        <begin position="659"/>
        <end position="668"/>
    </location>
</feature>
<feature type="chain" id="PRO_5029651296" evidence="2">
    <location>
        <begin position="22"/>
        <end position="723"/>
    </location>
</feature>
<name>A0A7J7LYT3_9MAGN</name>
<accession>A0A7J7LYT3</accession>
<evidence type="ECO:0000256" key="1">
    <source>
        <dbReference type="SAM" id="MobiDB-lite"/>
    </source>
</evidence>
<dbReference type="EMBL" id="JACGCM010001879">
    <property type="protein sequence ID" value="KAF6147773.1"/>
    <property type="molecule type" value="Genomic_DNA"/>
</dbReference>
<dbReference type="Proteomes" id="UP000541444">
    <property type="component" value="Unassembled WGS sequence"/>
</dbReference>
<dbReference type="GO" id="GO:0031124">
    <property type="term" value="P:mRNA 3'-end processing"/>
    <property type="evidence" value="ECO:0007669"/>
    <property type="project" value="TreeGrafter"/>
</dbReference>
<dbReference type="OrthoDB" id="6020543at2759"/>
<dbReference type="PANTHER" id="PTHR12460:SF0">
    <property type="entry name" value="CID DOMAIN-CONTAINING PROTEIN-RELATED"/>
    <property type="match status" value="1"/>
</dbReference>